<dbReference type="eggNOG" id="ENOG50309HW">
    <property type="taxonomic scope" value="Bacteria"/>
</dbReference>
<sequence>MSGELSEHKACEDQKLFIQVMGKEHPEGHRFVFYDRTDQQEQEALTARVEEEDLPEPLSRIHGWTWKDQPERNVWLEIASEEGAPIRVPLFRRVQQTPWQEHPQRTVWQHHVVQPVMPLALWQSLLDGNKHALPARPGYLYVHYQGAIWREIEIAMSESGQWEFRDVDLAQHRDNAGEYADNHRPSVGKPLVEIWLPARQDLSWLSSEVKVAFSDVQWSAPRLNYLEANPTVLNQRFQSVSLQAPAQTVSSGRLLAAEQLSAQRERCPGLEWQIAHPPLWTEDLTGQAVTSRYAEIETEQQQLDAGGPEAVNVAWNNAKKPDSPSRLEAGLRAAAAEAITQSHRDTAASGASDGEENTPLPWKDAPAGSDVFEDARQRQIPGLVIDDPMFELRHALVQTQQSQGYLSALLERCASRPHYRSAIMVQKRLMPERIGDQDNPLHEFADGEVLGYRAGKFHTAVATLARDIAHDLWEAHQTRLADYLGDASYQRVLADYFSLEGGDYLSGFEIAQQCFTALSLDPQRADTLLNQDIANQFGRSHARAAQRTLLALLEDGSREPLHAMCFPDSETYPVEQPFSLPEEEANDGSGTFRPLALANESQRSQPPASDELYTLEVSILAAMARTSATGELKRWTNALDTLFGKIAESGNNLLAQVADESQRTAMAARLYLPSFNASRGALHALIGDLTFQPLGSVDMSRKVLLGVEDVASGLTFGLDKAEREYLARNNQRQFYGEVYRTQDNKLLGGTNKQRLRSMQEVGEAREVRFVFADADSQAAKMVRRGRTQIGWAERGAEVIKLPYILVVAEAMNLWQSLPALRELELKTGVSLAAAVVDLTLATLNLSDYIAKRHQAPRPIVYVSEISQKVLIRNSQTNIVSRLFPSLIRVNWSVTKASGLLLAISMTWEAVGRFDEGDTDAGIAFAAAAIGATLLMVFSGPVGWIGLALLLGGSISGIWLTDGPVEQWLKHGPFGDQRDDAPWLLDPEEAYYRLQSLLANIQVSIRRVSPVERDALLARLGQTHDRPSGTTSPLGRLWQAQPNLQQGINTAIEVRSALPGMGVELQDVAALSLVRGERSVSPAGSIWERRSSTRVPPLLTQLASHCITYFVHTPKSERVYGFGSGDVYRWDIQLQFRETTRPPLLPNRRIFPAPPPLEEMPSDMTEVLSLEDATDDYWIKETLDVS</sequence>
<organism evidence="2 3">
    <name type="scientific">Litchfieldella anticariensis (strain DSM 16096 / CECT 5854 / CIP 108499 / LMG 22089 / FP35)</name>
    <name type="common">Halomonas anticariensis</name>
    <dbReference type="NCBI Taxonomy" id="1121939"/>
    <lineage>
        <taxon>Bacteria</taxon>
        <taxon>Pseudomonadati</taxon>
        <taxon>Pseudomonadota</taxon>
        <taxon>Gammaproteobacteria</taxon>
        <taxon>Oceanospirillales</taxon>
        <taxon>Halomonadaceae</taxon>
        <taxon>Litchfieldella</taxon>
    </lineage>
</organism>
<comment type="caution">
    <text evidence="2">The sequence shown here is derived from an EMBL/GenBank/DDBJ whole genome shotgun (WGS) entry which is preliminary data.</text>
</comment>
<dbReference type="EMBL" id="ASTJ01000042">
    <property type="protein sequence ID" value="EPC00226.1"/>
    <property type="molecule type" value="Genomic_DNA"/>
</dbReference>
<evidence type="ECO:0000256" key="1">
    <source>
        <dbReference type="SAM" id="MobiDB-lite"/>
    </source>
</evidence>
<protein>
    <submittedName>
        <fullName evidence="2">Uncharacterized protein</fullName>
    </submittedName>
</protein>
<dbReference type="OrthoDB" id="6169114at2"/>
<keyword evidence="3" id="KW-1185">Reference proteome</keyword>
<dbReference type="PATRIC" id="fig|1121939.11.peg.4271"/>
<dbReference type="STRING" id="1121939.L861_06955"/>
<evidence type="ECO:0000313" key="3">
    <source>
        <dbReference type="Proteomes" id="UP000014463"/>
    </source>
</evidence>
<dbReference type="AlphaFoldDB" id="S2L659"/>
<dbReference type="RefSeq" id="WP_016418777.1">
    <property type="nucleotide sequence ID" value="NZ_KE332395.1"/>
</dbReference>
<name>S2L659_LITA3</name>
<feature type="region of interest" description="Disordered" evidence="1">
    <location>
        <begin position="340"/>
        <end position="361"/>
    </location>
</feature>
<accession>S2L659</accession>
<reference evidence="2 3" key="1">
    <citation type="journal article" date="2013" name="Genome Announc.">
        <title>Draft genome sequence of the moderately halophilic gammaproteobacterium Halomonas anticariensis FP35.</title>
        <authorList>
            <person name="Tahrioui A."/>
            <person name="Quesada E."/>
            <person name="Llamas I."/>
        </authorList>
    </citation>
    <scope>NUCLEOTIDE SEQUENCE [LARGE SCALE GENOMIC DNA]</scope>
    <source>
        <strain evidence="3">DSM 16096 / CECT 5854 / LMG 22089 / FP35</strain>
    </source>
</reference>
<evidence type="ECO:0000313" key="2">
    <source>
        <dbReference type="EMBL" id="EPC00226.1"/>
    </source>
</evidence>
<proteinExistence type="predicted"/>
<dbReference type="CDD" id="cd20705">
    <property type="entry name" value="MIX_I"/>
    <property type="match status" value="1"/>
</dbReference>
<gene>
    <name evidence="2" type="ORF">L861_06955</name>
</gene>
<dbReference type="Proteomes" id="UP000014463">
    <property type="component" value="Unassembled WGS sequence"/>
</dbReference>